<protein>
    <recommendedName>
        <fullName evidence="1">Reverse transcriptase domain-containing protein</fullName>
    </recommendedName>
</protein>
<evidence type="ECO:0000313" key="2">
    <source>
        <dbReference type="EMBL" id="KAK4827161.1"/>
    </source>
</evidence>
<evidence type="ECO:0000259" key="1">
    <source>
        <dbReference type="Pfam" id="PF00078"/>
    </source>
</evidence>
<proteinExistence type="predicted"/>
<feature type="domain" description="Reverse transcriptase" evidence="1">
    <location>
        <begin position="7"/>
        <end position="119"/>
    </location>
</feature>
<sequence>MEQILLEDILKHMEDREVIRDSQHGFTMGKSCLTNLVTFYDGMTASVVKGRATDVIYLDICKAFDKVPHSILAAKLERNVFDEWIVRWIRNWLDGHVQKVTVNGSMSRWKPVTSVVLKGLYWDQYYFISSPVPWTIECTLSKLAGGTKLSGALDMPEGKDAIQRDHDRLEEWVHVNLMKFSKAKCKVLHLGRDPQYQYRLWDELIESSPAEKDLGILMDEKLDMSWQWALAAQKANPILHFIKRSMASRSREVILPSTPLSHHLEYCIQLWSPQYKTDMELLEWVQRRAMKMVRGLKLLSYEERLRELGLFSLERRRLFQYIKAAYKKDGERLFTRACSDVTRGNGFKLKEGKFRLDIRKAQCGWRDTGTGCPEKLWMPHPWNCSKSGQSASFTLISGKIMDSVPLEHASGHAKEKKVMGRSLHGSTKGGCHLSNLTALDAMTVWMDEGWAADVIYCDFSRVFDTFSCYVLVYKLGYYSLDGGPPGWLGLEHLSCRVRLRDWGWFSLETRRLWGHLTGALI</sequence>
<reference evidence="2 3" key="1">
    <citation type="journal article" date="2023" name="J. Hered.">
        <title>Chromosome-level genome of the wood stork (Mycteria americana) provides insight into avian chromosome evolution.</title>
        <authorList>
            <person name="Flamio R. Jr."/>
            <person name="Ramstad K.M."/>
        </authorList>
    </citation>
    <scope>NUCLEOTIDE SEQUENCE [LARGE SCALE GENOMIC DNA]</scope>
    <source>
        <strain evidence="2">JAX WOST 10</strain>
    </source>
</reference>
<dbReference type="PANTHER" id="PTHR33332">
    <property type="entry name" value="REVERSE TRANSCRIPTASE DOMAIN-CONTAINING PROTEIN"/>
    <property type="match status" value="1"/>
</dbReference>
<dbReference type="AlphaFoldDB" id="A0AAN7SF15"/>
<dbReference type="Proteomes" id="UP001333110">
    <property type="component" value="Unassembled WGS sequence"/>
</dbReference>
<evidence type="ECO:0000313" key="3">
    <source>
        <dbReference type="Proteomes" id="UP001333110"/>
    </source>
</evidence>
<accession>A0AAN7SF15</accession>
<dbReference type="InterPro" id="IPR000477">
    <property type="entry name" value="RT_dom"/>
</dbReference>
<comment type="caution">
    <text evidence="2">The sequence shown here is derived from an EMBL/GenBank/DDBJ whole genome shotgun (WGS) entry which is preliminary data.</text>
</comment>
<feature type="non-terminal residue" evidence="2">
    <location>
        <position position="521"/>
    </location>
</feature>
<keyword evidence="3" id="KW-1185">Reference proteome</keyword>
<name>A0AAN7SF15_MYCAM</name>
<gene>
    <name evidence="2" type="ORF">QYF61_015115</name>
</gene>
<organism evidence="2 3">
    <name type="scientific">Mycteria americana</name>
    <name type="common">Wood stork</name>
    <dbReference type="NCBI Taxonomy" id="33587"/>
    <lineage>
        <taxon>Eukaryota</taxon>
        <taxon>Metazoa</taxon>
        <taxon>Chordata</taxon>
        <taxon>Craniata</taxon>
        <taxon>Vertebrata</taxon>
        <taxon>Euteleostomi</taxon>
        <taxon>Archelosauria</taxon>
        <taxon>Archosauria</taxon>
        <taxon>Dinosauria</taxon>
        <taxon>Saurischia</taxon>
        <taxon>Theropoda</taxon>
        <taxon>Coelurosauria</taxon>
        <taxon>Aves</taxon>
        <taxon>Neognathae</taxon>
        <taxon>Neoaves</taxon>
        <taxon>Aequornithes</taxon>
        <taxon>Ciconiiformes</taxon>
        <taxon>Ciconiidae</taxon>
        <taxon>Mycteria</taxon>
    </lineage>
</organism>
<dbReference type="EMBL" id="JAUNZN010000002">
    <property type="protein sequence ID" value="KAK4827161.1"/>
    <property type="molecule type" value="Genomic_DNA"/>
</dbReference>
<dbReference type="Pfam" id="PF00078">
    <property type="entry name" value="RVT_1"/>
    <property type="match status" value="1"/>
</dbReference>